<evidence type="ECO:0000256" key="1">
    <source>
        <dbReference type="SAM" id="MobiDB-lite"/>
    </source>
</evidence>
<accession>A0A0J9SUB3</accession>
<protein>
    <submittedName>
        <fullName evidence="2">Pfs77</fullName>
    </submittedName>
</protein>
<dbReference type="OrthoDB" id="390934at2759"/>
<feature type="region of interest" description="Disordered" evidence="1">
    <location>
        <begin position="356"/>
        <end position="379"/>
    </location>
</feature>
<dbReference type="InterPro" id="IPR022086">
    <property type="entry name" value="IMCp"/>
</dbReference>
<proteinExistence type="predicted"/>
<dbReference type="AlphaFoldDB" id="A0A0J9SUB3"/>
<gene>
    <name evidence="2" type="ORF">PVBG_01147</name>
</gene>
<dbReference type="Proteomes" id="UP000053327">
    <property type="component" value="Unassembled WGS sequence"/>
</dbReference>
<evidence type="ECO:0000313" key="2">
    <source>
        <dbReference type="EMBL" id="KMZ85637.1"/>
    </source>
</evidence>
<dbReference type="Pfam" id="PF12314">
    <property type="entry name" value="IMCp"/>
    <property type="match status" value="1"/>
</dbReference>
<sequence>YWRSTQPILQHLHLSQDRSADESQFSEKHNIMERKQCALFFRDCCKERNDSPPKSNHQASEHDEMYYEGETQQVYEQVEERPVINVKGDQPVFNIPVYQDKYIRDKIIETKKYEVQDVLQPKHYTQETKHDVPTVELLFKERKVNISQEKMKEKTVEVDMPIGYTPVFSPIWDVREIPRVIPKYEGEQKVIQVEVPQIKYIDKFVEKEIIVDVKEKIIPKITQVEKQIDIVKYEWKEKYQDVPVCKYVPKIDIELDCPPPLIVPYPEVHFQNMSEVVNPNQRAADIPPEILLRNSSFFKEGRENVEGDERKHGYNFLGDHTFQHRGEYQGGPHASASNTHVDALVKKSLLDVARLNSQNGKGETQRRGSQPLTPMELKKKKKNNQWPFCNFTNCNQVEEKKHLEDCDPKTGYPLSMPKDFAAFFKKDLNTVKKQMGQHTDSKSTQSSNLMEKSPVNPTIEYLGKIDKPPIDGGKLDPISFKLHAIEVHQFIPVPSLAKPQFLDLVPPEQVQNNDISSLQNVFGQVPEGWVDPNITGFIAPMMYDVLQGNVQPQSPLFNKLSMVKDERGVSYPSVRAARERESTAGSYHRGMSVQRGDHYEQMHMANTHGSTNSLVHYNTSSSLNYTNENDESYETVMN</sequence>
<reference evidence="2 3" key="1">
    <citation type="submission" date="2011-08" db="EMBL/GenBank/DDBJ databases">
        <title>The Genome Sequence of Plasmodium vivax Brazil I.</title>
        <authorList>
            <consortium name="The Broad Institute Genome Sequencing Platform"/>
            <consortium name="The Broad Institute Genome Sequencing Center for Infectious Disease"/>
            <person name="Neafsey D."/>
            <person name="Carlton J."/>
            <person name="Barnwell J."/>
            <person name="Collins W."/>
            <person name="Escalante A."/>
            <person name="Mullikin J."/>
            <person name="Saul A."/>
            <person name="Guigo R."/>
            <person name="Camara F."/>
            <person name="Young S.K."/>
            <person name="Zeng Q."/>
            <person name="Gargeya S."/>
            <person name="Fitzgerald M."/>
            <person name="Haas B."/>
            <person name="Abouelleil A."/>
            <person name="Alvarado L."/>
            <person name="Arachchi H.M."/>
            <person name="Berlin A."/>
            <person name="Brown A."/>
            <person name="Chapman S.B."/>
            <person name="Chen Z."/>
            <person name="Dunbar C."/>
            <person name="Freedman E."/>
            <person name="Gearin G."/>
            <person name="Gellesch M."/>
            <person name="Goldberg J."/>
            <person name="Griggs A."/>
            <person name="Gujja S."/>
            <person name="Heiman D."/>
            <person name="Howarth C."/>
            <person name="Larson L."/>
            <person name="Lui A."/>
            <person name="MacDonald P.J.P."/>
            <person name="Montmayeur A."/>
            <person name="Murphy C."/>
            <person name="Neiman D."/>
            <person name="Pearson M."/>
            <person name="Priest M."/>
            <person name="Roberts A."/>
            <person name="Saif S."/>
            <person name="Shea T."/>
            <person name="Shenoy N."/>
            <person name="Sisk P."/>
            <person name="Stolte C."/>
            <person name="Sykes S."/>
            <person name="Wortman J."/>
            <person name="Nusbaum C."/>
            <person name="Birren B."/>
        </authorList>
    </citation>
    <scope>NUCLEOTIDE SEQUENCE [LARGE SCALE GENOMIC DNA]</scope>
    <source>
        <strain evidence="2 3">Brazil I</strain>
    </source>
</reference>
<name>A0A0J9SUB3_PLAV1</name>
<organism evidence="2 3">
    <name type="scientific">Plasmodium vivax (strain Brazil I)</name>
    <dbReference type="NCBI Taxonomy" id="1033975"/>
    <lineage>
        <taxon>Eukaryota</taxon>
        <taxon>Sar</taxon>
        <taxon>Alveolata</taxon>
        <taxon>Apicomplexa</taxon>
        <taxon>Aconoidasida</taxon>
        <taxon>Haemosporida</taxon>
        <taxon>Plasmodiidae</taxon>
        <taxon>Plasmodium</taxon>
        <taxon>Plasmodium (Plasmodium)</taxon>
    </lineage>
</organism>
<feature type="non-terminal residue" evidence="2">
    <location>
        <position position="1"/>
    </location>
</feature>
<evidence type="ECO:0000313" key="3">
    <source>
        <dbReference type="Proteomes" id="UP000053327"/>
    </source>
</evidence>
<dbReference type="EMBL" id="KQ234829">
    <property type="protein sequence ID" value="KMZ85637.1"/>
    <property type="molecule type" value="Genomic_DNA"/>
</dbReference>
<feature type="compositionally biased region" description="Polar residues" evidence="1">
    <location>
        <begin position="356"/>
        <end position="372"/>
    </location>
</feature>